<dbReference type="PANTHER" id="PTHR35192:SF2">
    <property type="entry name" value="APPLE DOMAIN-CONTAINING PROTEIN"/>
    <property type="match status" value="1"/>
</dbReference>
<gene>
    <name evidence="3" type="ORF">IL334_007647</name>
</gene>
<evidence type="ECO:0000259" key="2">
    <source>
        <dbReference type="Pfam" id="PF21671"/>
    </source>
</evidence>
<accession>A0ABZ1DB30</accession>
<organism evidence="3 4">
    <name type="scientific">Kwoniella shivajii</name>
    <dbReference type="NCBI Taxonomy" id="564305"/>
    <lineage>
        <taxon>Eukaryota</taxon>
        <taxon>Fungi</taxon>
        <taxon>Dikarya</taxon>
        <taxon>Basidiomycota</taxon>
        <taxon>Agaricomycotina</taxon>
        <taxon>Tremellomycetes</taxon>
        <taxon>Tremellales</taxon>
        <taxon>Cryptococcaceae</taxon>
        <taxon>Kwoniella</taxon>
    </lineage>
</organism>
<feature type="chain" id="PRO_5045624073" description="Protein CPL1-like domain-containing protein" evidence="1">
    <location>
        <begin position="19"/>
        <end position="295"/>
    </location>
</feature>
<name>A0ABZ1DB30_9TREE</name>
<dbReference type="GeneID" id="87959777"/>
<dbReference type="EMBL" id="CP141891">
    <property type="protein sequence ID" value="WRT70649.1"/>
    <property type="molecule type" value="Genomic_DNA"/>
</dbReference>
<keyword evidence="1" id="KW-0732">Signal</keyword>
<evidence type="ECO:0000256" key="1">
    <source>
        <dbReference type="SAM" id="SignalP"/>
    </source>
</evidence>
<keyword evidence="4" id="KW-1185">Reference proteome</keyword>
<evidence type="ECO:0000313" key="3">
    <source>
        <dbReference type="EMBL" id="WRT70649.1"/>
    </source>
</evidence>
<protein>
    <recommendedName>
        <fullName evidence="2">Protein CPL1-like domain-containing protein</fullName>
    </recommendedName>
</protein>
<dbReference type="Pfam" id="PF21671">
    <property type="entry name" value="CPL1-like"/>
    <property type="match status" value="1"/>
</dbReference>
<dbReference type="PANTHER" id="PTHR35192">
    <property type="entry name" value="PROTEIN, PUTATIVE-RELATED"/>
    <property type="match status" value="1"/>
</dbReference>
<feature type="signal peptide" evidence="1">
    <location>
        <begin position="1"/>
        <end position="18"/>
    </location>
</feature>
<evidence type="ECO:0000313" key="4">
    <source>
        <dbReference type="Proteomes" id="UP001329825"/>
    </source>
</evidence>
<feature type="domain" description="Protein CPL1-like" evidence="2">
    <location>
        <begin position="222"/>
        <end position="287"/>
    </location>
</feature>
<dbReference type="Proteomes" id="UP001329825">
    <property type="component" value="Chromosome 11"/>
</dbReference>
<dbReference type="InterPro" id="IPR038955">
    <property type="entry name" value="PriA/CPL1_fungi"/>
</dbReference>
<dbReference type="RefSeq" id="XP_062795388.1">
    <property type="nucleotide sequence ID" value="XM_062939337.1"/>
</dbReference>
<dbReference type="InterPro" id="IPR048661">
    <property type="entry name" value="CPL1-like"/>
</dbReference>
<sequence length="295" mass="30432">MIVPVILAAALLVRSAHASAYLGCIDPAAIPSPSGSTTGTDLGDCISYCSSASAAYAYYDNSDGACTCSTSDPAVSAYENAQDSGGTCASDQASVHFLNTDYAFSSCSSTITSEGTARTVFVTTPAQCFTSCAGTYGSAGISHYGSTYVCFCAQVNHADDSQVCQGATGDGGIYIYNRDVVTPTAVARRQLKERLRRALATKHQYCPSGLTACIVGTDPEAFECVDTQADLESCGGCMNGLYGPTVRNGTFPGVDCSTLPAVAMGGVTCTRGQCEVSACSYGHALVDNQCVRMVQ</sequence>
<reference evidence="3 4" key="1">
    <citation type="submission" date="2024-01" db="EMBL/GenBank/DDBJ databases">
        <title>Comparative genomics of Cryptococcus and Kwoniella reveals pathogenesis evolution and contrasting modes of karyotype evolution via chromosome fusion or intercentromeric recombination.</title>
        <authorList>
            <person name="Coelho M.A."/>
            <person name="David-Palma M."/>
            <person name="Shea T."/>
            <person name="Bowers K."/>
            <person name="McGinley-Smith S."/>
            <person name="Mohammad A.W."/>
            <person name="Gnirke A."/>
            <person name="Yurkov A.M."/>
            <person name="Nowrousian M."/>
            <person name="Sun S."/>
            <person name="Cuomo C.A."/>
            <person name="Heitman J."/>
        </authorList>
    </citation>
    <scope>NUCLEOTIDE SEQUENCE [LARGE SCALE GENOMIC DNA]</scope>
    <source>
        <strain evidence="3">CBS 11374</strain>
    </source>
</reference>
<proteinExistence type="predicted"/>